<dbReference type="Proteomes" id="UP000006253">
    <property type="component" value="Unassembled WGS sequence"/>
</dbReference>
<dbReference type="PANTHER" id="PTHR14269">
    <property type="entry name" value="CDP-DIACYLGLYCEROL--GLYCEROL-3-PHOSPHATE 3-PHOSPHATIDYLTRANSFERASE-RELATED"/>
    <property type="match status" value="1"/>
</dbReference>
<protein>
    <recommendedName>
        <fullName evidence="5">CDP-diacylglycerol--serine O-phosphatidyltransferase</fullName>
        <ecNumber evidence="4">2.7.8.8</ecNumber>
    </recommendedName>
    <alternativeName>
        <fullName evidence="14">Phosphatidylserine synthase</fullName>
    </alternativeName>
</protein>
<comment type="catalytic activity">
    <reaction evidence="1">
        <text>a CDP-1,2-diacyl-sn-glycerol + L-serine = a 1,2-diacyl-sn-glycero-3-phospho-L-serine + CMP + H(+)</text>
        <dbReference type="Rhea" id="RHEA:16913"/>
        <dbReference type="ChEBI" id="CHEBI:15378"/>
        <dbReference type="ChEBI" id="CHEBI:33384"/>
        <dbReference type="ChEBI" id="CHEBI:57262"/>
        <dbReference type="ChEBI" id="CHEBI:58332"/>
        <dbReference type="ChEBI" id="CHEBI:60377"/>
        <dbReference type="EC" id="2.7.8.8"/>
    </reaction>
</comment>
<feature type="transmembrane region" description="Helical" evidence="16">
    <location>
        <begin position="7"/>
        <end position="26"/>
    </location>
</feature>
<evidence type="ECO:0000256" key="5">
    <source>
        <dbReference type="ARBA" id="ARBA00017171"/>
    </source>
</evidence>
<feature type="transmembrane region" description="Helical" evidence="16">
    <location>
        <begin position="165"/>
        <end position="182"/>
    </location>
</feature>
<dbReference type="PANTHER" id="PTHR14269:SF61">
    <property type="entry name" value="CDP-DIACYLGLYCEROL--SERINE O-PHOSPHATIDYLTRANSFERASE"/>
    <property type="match status" value="1"/>
</dbReference>
<gene>
    <name evidence="17" type="primary">pssA</name>
    <name evidence="17" type="ORF">LEP1GSC081_0233</name>
</gene>
<evidence type="ECO:0000256" key="4">
    <source>
        <dbReference type="ARBA" id="ARBA00013174"/>
    </source>
</evidence>
<evidence type="ECO:0000256" key="16">
    <source>
        <dbReference type="SAM" id="Phobius"/>
    </source>
</evidence>
<dbReference type="Pfam" id="PF01066">
    <property type="entry name" value="CDP-OH_P_transf"/>
    <property type="match status" value="1"/>
</dbReference>
<name>A0A0E2AY82_9LEPT</name>
<evidence type="ECO:0000256" key="14">
    <source>
        <dbReference type="ARBA" id="ARBA00032361"/>
    </source>
</evidence>
<dbReference type="GO" id="GO:0008654">
    <property type="term" value="P:phospholipid biosynthetic process"/>
    <property type="evidence" value="ECO:0007669"/>
    <property type="project" value="UniProtKB-KW"/>
</dbReference>
<dbReference type="NCBIfam" id="TIGR00473">
    <property type="entry name" value="pssA"/>
    <property type="match status" value="1"/>
</dbReference>
<dbReference type="InterPro" id="IPR050324">
    <property type="entry name" value="CDP-alcohol_PTase-I"/>
</dbReference>
<evidence type="ECO:0000256" key="8">
    <source>
        <dbReference type="ARBA" id="ARBA00022692"/>
    </source>
</evidence>
<evidence type="ECO:0000256" key="10">
    <source>
        <dbReference type="ARBA" id="ARBA00023098"/>
    </source>
</evidence>
<evidence type="ECO:0000256" key="13">
    <source>
        <dbReference type="ARBA" id="ARBA00023264"/>
    </source>
</evidence>
<evidence type="ECO:0000256" key="6">
    <source>
        <dbReference type="ARBA" id="ARBA00022516"/>
    </source>
</evidence>
<evidence type="ECO:0000256" key="2">
    <source>
        <dbReference type="ARBA" id="ARBA00004127"/>
    </source>
</evidence>
<dbReference type="EC" id="2.7.8.8" evidence="4"/>
<proteinExistence type="inferred from homology"/>
<evidence type="ECO:0000256" key="11">
    <source>
        <dbReference type="ARBA" id="ARBA00023136"/>
    </source>
</evidence>
<evidence type="ECO:0000256" key="15">
    <source>
        <dbReference type="RuleBase" id="RU003750"/>
    </source>
</evidence>
<dbReference type="Gene3D" id="1.20.120.1760">
    <property type="match status" value="1"/>
</dbReference>
<dbReference type="EMBL" id="AHMY02000066">
    <property type="protein sequence ID" value="EKO13916.1"/>
    <property type="molecule type" value="Genomic_DNA"/>
</dbReference>
<organism evidence="17 18">
    <name type="scientific">Leptospira kirschneri str. H1</name>
    <dbReference type="NCBI Taxonomy" id="1049966"/>
    <lineage>
        <taxon>Bacteria</taxon>
        <taxon>Pseudomonadati</taxon>
        <taxon>Spirochaetota</taxon>
        <taxon>Spirochaetia</taxon>
        <taxon>Leptospirales</taxon>
        <taxon>Leptospiraceae</taxon>
        <taxon>Leptospira</taxon>
    </lineage>
</organism>
<comment type="similarity">
    <text evidence="3 15">Belongs to the CDP-alcohol phosphatidyltransferase class-I family.</text>
</comment>
<evidence type="ECO:0000313" key="17">
    <source>
        <dbReference type="EMBL" id="EKO13916.1"/>
    </source>
</evidence>
<evidence type="ECO:0000256" key="3">
    <source>
        <dbReference type="ARBA" id="ARBA00010441"/>
    </source>
</evidence>
<keyword evidence="8 16" id="KW-0812">Transmembrane</keyword>
<dbReference type="PROSITE" id="PS00379">
    <property type="entry name" value="CDP_ALCOHOL_P_TRANSF"/>
    <property type="match status" value="1"/>
</dbReference>
<reference evidence="17 18" key="1">
    <citation type="submission" date="2012-10" db="EMBL/GenBank/DDBJ databases">
        <authorList>
            <person name="Harkins D.M."/>
            <person name="Durkin A.S."/>
            <person name="Brinkac L.M."/>
            <person name="Selengut J.D."/>
            <person name="Sanka R."/>
            <person name="DePew J."/>
            <person name="Purushe J."/>
            <person name="Peacock S.J."/>
            <person name="Thaipadungpanit J."/>
            <person name="Wuthiekanun V.W."/>
            <person name="Day N.P."/>
            <person name="Vinetz J.M."/>
            <person name="Sutton G.G."/>
            <person name="Nelson W.C."/>
            <person name="Fouts D.E."/>
        </authorList>
    </citation>
    <scope>NUCLEOTIDE SEQUENCE [LARGE SCALE GENOMIC DNA]</scope>
    <source>
        <strain evidence="17 18">H1</strain>
    </source>
</reference>
<keyword evidence="6" id="KW-0444">Lipid biosynthesis</keyword>
<dbReference type="InterPro" id="IPR000462">
    <property type="entry name" value="CDP-OH_P_trans"/>
</dbReference>
<feature type="transmembrane region" description="Helical" evidence="16">
    <location>
        <begin position="109"/>
        <end position="129"/>
    </location>
</feature>
<feature type="transmembrane region" description="Helical" evidence="16">
    <location>
        <begin position="141"/>
        <end position="159"/>
    </location>
</feature>
<comment type="caution">
    <text evidence="17">The sequence shown here is derived from an EMBL/GenBank/DDBJ whole genome shotgun (WGS) entry which is preliminary data.</text>
</comment>
<evidence type="ECO:0000313" key="18">
    <source>
        <dbReference type="Proteomes" id="UP000006253"/>
    </source>
</evidence>
<evidence type="ECO:0000256" key="1">
    <source>
        <dbReference type="ARBA" id="ARBA00000287"/>
    </source>
</evidence>
<dbReference type="GO" id="GO:0003882">
    <property type="term" value="F:CDP-diacylglycerol-serine O-phosphatidyltransferase activity"/>
    <property type="evidence" value="ECO:0007669"/>
    <property type="project" value="UniProtKB-EC"/>
</dbReference>
<comment type="subcellular location">
    <subcellularLocation>
        <location evidence="2">Endomembrane system</location>
        <topology evidence="2">Multi-pass membrane protein</topology>
    </subcellularLocation>
</comment>
<dbReference type="InterPro" id="IPR048254">
    <property type="entry name" value="CDP_ALCOHOL_P_TRANSF_CS"/>
</dbReference>
<accession>A0A0E2AY82</accession>
<dbReference type="GO" id="GO:0012505">
    <property type="term" value="C:endomembrane system"/>
    <property type="evidence" value="ECO:0007669"/>
    <property type="project" value="UniProtKB-SubCell"/>
</dbReference>
<dbReference type="RefSeq" id="WP_004766799.1">
    <property type="nucleotide sequence ID" value="NZ_AHMY02000066.1"/>
</dbReference>
<sequence length="254" mass="27759">MKLKLSWVPNTLTLGNLTMGFSAMLVASEAGSRNGNELQAYTLAGFFILLAALCDGLDGMAARALHATSEIGADLDSLADLTAFGIAPGYLMYQMVLCEYKIDVFGKEDLFPIGMLIAAVFPICAAYRLARFNVAHDPKSFTGLPSPVAGVTVGFFPIFLNANSAPHWLTIAAFVLIAVLMVSNIRYSKPQVAIRSKLSPTRLFLLIAGIGILLALIGLKRWPWLIYGLIFFYIFSGIMTFLIHLIQEFRVKLD</sequence>
<feature type="transmembrane region" description="Helical" evidence="16">
    <location>
        <begin position="203"/>
        <end position="219"/>
    </location>
</feature>
<keyword evidence="13" id="KW-1208">Phospholipid metabolism</keyword>
<feature type="transmembrane region" description="Helical" evidence="16">
    <location>
        <begin position="38"/>
        <end position="57"/>
    </location>
</feature>
<keyword evidence="11 16" id="KW-0472">Membrane</keyword>
<keyword evidence="10" id="KW-0443">Lipid metabolism</keyword>
<feature type="transmembrane region" description="Helical" evidence="16">
    <location>
        <begin position="225"/>
        <end position="246"/>
    </location>
</feature>
<evidence type="ECO:0000256" key="12">
    <source>
        <dbReference type="ARBA" id="ARBA00023209"/>
    </source>
</evidence>
<keyword evidence="9 16" id="KW-1133">Transmembrane helix</keyword>
<dbReference type="InterPro" id="IPR043130">
    <property type="entry name" value="CDP-OH_PTrfase_TM_dom"/>
</dbReference>
<dbReference type="GO" id="GO:0016020">
    <property type="term" value="C:membrane"/>
    <property type="evidence" value="ECO:0007669"/>
    <property type="project" value="InterPro"/>
</dbReference>
<evidence type="ECO:0000256" key="7">
    <source>
        <dbReference type="ARBA" id="ARBA00022679"/>
    </source>
</evidence>
<keyword evidence="12" id="KW-0594">Phospholipid biosynthesis</keyword>
<evidence type="ECO:0000256" key="9">
    <source>
        <dbReference type="ARBA" id="ARBA00022989"/>
    </source>
</evidence>
<keyword evidence="7 15" id="KW-0808">Transferase</keyword>
<dbReference type="InterPro" id="IPR004533">
    <property type="entry name" value="CDP-diaglyc--ser_O-PTrfase"/>
</dbReference>
<dbReference type="AlphaFoldDB" id="A0A0E2AY82"/>